<dbReference type="EMBL" id="JBIRUQ010000005">
    <property type="protein sequence ID" value="MFI1463167.1"/>
    <property type="molecule type" value="Genomic_DNA"/>
</dbReference>
<dbReference type="InterPro" id="IPR005152">
    <property type="entry name" value="Lipase_secreted"/>
</dbReference>
<comment type="caution">
    <text evidence="2">The sequence shown here is derived from an EMBL/GenBank/DDBJ whole genome shotgun (WGS) entry which is preliminary data.</text>
</comment>
<gene>
    <name evidence="2" type="ORF">ACH4WX_20820</name>
</gene>
<accession>A0ABW7TQ59</accession>
<dbReference type="Pfam" id="PF03583">
    <property type="entry name" value="LIP"/>
    <property type="match status" value="1"/>
</dbReference>
<reference evidence="2 3" key="1">
    <citation type="submission" date="2024-10" db="EMBL/GenBank/DDBJ databases">
        <title>The Natural Products Discovery Center: Release of the First 8490 Sequenced Strains for Exploring Actinobacteria Biosynthetic Diversity.</title>
        <authorList>
            <person name="Kalkreuter E."/>
            <person name="Kautsar S.A."/>
            <person name="Yang D."/>
            <person name="Bader C.D."/>
            <person name="Teijaro C.N."/>
            <person name="Fluegel L."/>
            <person name="Davis C.M."/>
            <person name="Simpson J.R."/>
            <person name="Lauterbach L."/>
            <person name="Steele A.D."/>
            <person name="Gui C."/>
            <person name="Meng S."/>
            <person name="Li G."/>
            <person name="Viehrig K."/>
            <person name="Ye F."/>
            <person name="Su P."/>
            <person name="Kiefer A.F."/>
            <person name="Nichols A."/>
            <person name="Cepeda A.J."/>
            <person name="Yan W."/>
            <person name="Fan B."/>
            <person name="Jiang Y."/>
            <person name="Adhikari A."/>
            <person name="Zheng C.-J."/>
            <person name="Schuster L."/>
            <person name="Cowan T.M."/>
            <person name="Smanski M.J."/>
            <person name="Chevrette M.G."/>
            <person name="De Carvalho L.P.S."/>
            <person name="Shen B."/>
        </authorList>
    </citation>
    <scope>NUCLEOTIDE SEQUENCE [LARGE SCALE GENOMIC DNA]</scope>
    <source>
        <strain evidence="2 3">NPDC020568</strain>
    </source>
</reference>
<evidence type="ECO:0000313" key="2">
    <source>
        <dbReference type="EMBL" id="MFI1463167.1"/>
    </source>
</evidence>
<feature type="chain" id="PRO_5047503604" evidence="1">
    <location>
        <begin position="35"/>
        <end position="463"/>
    </location>
</feature>
<dbReference type="Proteomes" id="UP001611263">
    <property type="component" value="Unassembled WGS sequence"/>
</dbReference>
<dbReference type="Gene3D" id="1.10.260.130">
    <property type="match status" value="1"/>
</dbReference>
<feature type="signal peptide" evidence="1">
    <location>
        <begin position="1"/>
        <end position="34"/>
    </location>
</feature>
<dbReference type="InterPro" id="IPR029058">
    <property type="entry name" value="AB_hydrolase_fold"/>
</dbReference>
<keyword evidence="3" id="KW-1185">Reference proteome</keyword>
<dbReference type="RefSeq" id="WP_231508503.1">
    <property type="nucleotide sequence ID" value="NZ_JBIRUQ010000005.1"/>
</dbReference>
<dbReference type="PANTHER" id="PTHR34853">
    <property type="match status" value="1"/>
</dbReference>
<keyword evidence="1" id="KW-0732">Signal</keyword>
<evidence type="ECO:0000313" key="3">
    <source>
        <dbReference type="Proteomes" id="UP001611263"/>
    </source>
</evidence>
<dbReference type="PIRSF" id="PIRSF029171">
    <property type="entry name" value="Esterase_LipA"/>
    <property type="match status" value="1"/>
</dbReference>
<name>A0ABW7TQ59_9NOCA</name>
<proteinExistence type="predicted"/>
<dbReference type="SUPFAM" id="SSF53474">
    <property type="entry name" value="alpha/beta-Hydrolases"/>
    <property type="match status" value="1"/>
</dbReference>
<protein>
    <submittedName>
        <fullName evidence="2">Lipase family protein</fullName>
    </submittedName>
</protein>
<evidence type="ECO:0000256" key="1">
    <source>
        <dbReference type="SAM" id="SignalP"/>
    </source>
</evidence>
<sequence length="463" mass="48296">MNNRHARLSRGRSLRMLMITSTIGCLLLTGQHSAAAEPATPSELQEQIDEVIPAPPIAPAAAPSHADMSPELAALWRAVQSSPTGDSLFDTWPERLGDSKPGDILEQRDVTATAGEVIGAPVGRAQLLKYRSTSANGEPSYGTATLVTPPTAWTGPGTRPVLVDARPINSLGKRCTPGYVLAHGLLSGGNVSGSSATDAFPPTAATALSRGYAVLIPDHEGPWMAYAEPNVAGQVILDGIRAVRSLPGAEFADSRVAVGGYSGGGIASYATAMLLDEYAPDLTDVVVGVSTGGLVTDNRDIADRFNGNFASGVLLVVVLAMAREHPEILGHLNNLAQWAATSPIKNACGEVAGPMGVVGIPIDVAANIANPLDSDIAEEVFARTDLSDHKSGAPLYIYHAAHDLWIPIEGARVLYRQQCARGVPAVFRSEPGEHVTGLGTGFPGSFAWLDARLRGEPASDECG</sequence>
<organism evidence="2 3">
    <name type="scientific">Nocardia carnea</name>
    <dbReference type="NCBI Taxonomy" id="37328"/>
    <lineage>
        <taxon>Bacteria</taxon>
        <taxon>Bacillati</taxon>
        <taxon>Actinomycetota</taxon>
        <taxon>Actinomycetes</taxon>
        <taxon>Mycobacteriales</taxon>
        <taxon>Nocardiaceae</taxon>
        <taxon>Nocardia</taxon>
    </lineage>
</organism>
<dbReference type="PANTHER" id="PTHR34853:SF1">
    <property type="entry name" value="LIPASE 5"/>
    <property type="match status" value="1"/>
</dbReference>
<dbReference type="Gene3D" id="3.40.50.1820">
    <property type="entry name" value="alpha/beta hydrolase"/>
    <property type="match status" value="1"/>
</dbReference>
<dbReference type="GeneID" id="93506956"/>